<dbReference type="InterPro" id="IPR051126">
    <property type="entry name" value="Thiosulfate_sulfurtransferase"/>
</dbReference>
<dbReference type="CDD" id="cd01448">
    <property type="entry name" value="TST_Repeat_1"/>
    <property type="match status" value="1"/>
</dbReference>
<keyword evidence="4" id="KW-0670">Pyruvate</keyword>
<dbReference type="EMBL" id="QGGW01000004">
    <property type="protein sequence ID" value="PWK60643.1"/>
    <property type="molecule type" value="Genomic_DNA"/>
</dbReference>
<feature type="domain" description="Rhodanese" evidence="3">
    <location>
        <begin position="191"/>
        <end position="305"/>
    </location>
</feature>
<evidence type="ECO:0000256" key="2">
    <source>
        <dbReference type="SAM" id="SignalP"/>
    </source>
</evidence>
<evidence type="ECO:0000313" key="5">
    <source>
        <dbReference type="Proteomes" id="UP000245708"/>
    </source>
</evidence>
<accession>A0A316GI03</accession>
<feature type="chain" id="PRO_5016378319" evidence="2">
    <location>
        <begin position="26"/>
        <end position="321"/>
    </location>
</feature>
<comment type="caution">
    <text evidence="4">The sequence shown here is derived from an EMBL/GenBank/DDBJ whole genome shotgun (WGS) entry which is preliminary data.</text>
</comment>
<dbReference type="AlphaFoldDB" id="A0A316GI03"/>
<name>A0A316GI03_9RHOB</name>
<dbReference type="Pfam" id="PF00581">
    <property type="entry name" value="Rhodanese"/>
    <property type="match status" value="2"/>
</dbReference>
<dbReference type="OrthoDB" id="9781034at2"/>
<keyword evidence="4" id="KW-0808">Transferase</keyword>
<dbReference type="SMART" id="SM00450">
    <property type="entry name" value="RHOD"/>
    <property type="match status" value="2"/>
</dbReference>
<dbReference type="InterPro" id="IPR001763">
    <property type="entry name" value="Rhodanese-like_dom"/>
</dbReference>
<dbReference type="Proteomes" id="UP000245708">
    <property type="component" value="Unassembled WGS sequence"/>
</dbReference>
<evidence type="ECO:0000313" key="4">
    <source>
        <dbReference type="EMBL" id="PWK60643.1"/>
    </source>
</evidence>
<keyword evidence="2" id="KW-0732">Signal</keyword>
<dbReference type="Gene3D" id="3.40.250.10">
    <property type="entry name" value="Rhodanese-like domain"/>
    <property type="match status" value="2"/>
</dbReference>
<feature type="domain" description="Rhodanese" evidence="3">
    <location>
        <begin position="43"/>
        <end position="160"/>
    </location>
</feature>
<dbReference type="GO" id="GO:0016740">
    <property type="term" value="F:transferase activity"/>
    <property type="evidence" value="ECO:0007669"/>
    <property type="project" value="UniProtKB-KW"/>
</dbReference>
<feature type="signal peptide" evidence="2">
    <location>
        <begin position="1"/>
        <end position="25"/>
    </location>
</feature>
<reference evidence="4 5" key="1">
    <citation type="submission" date="2018-05" db="EMBL/GenBank/DDBJ databases">
        <title>Genomic Encyclopedia of Type Strains, Phase IV (KMG-IV): sequencing the most valuable type-strain genomes for metagenomic binning, comparative biology and taxonomic classification.</title>
        <authorList>
            <person name="Goeker M."/>
        </authorList>
    </citation>
    <scope>NUCLEOTIDE SEQUENCE [LARGE SCALE GENOMIC DNA]</scope>
    <source>
        <strain evidence="4 5">DSM 16097</strain>
    </source>
</reference>
<dbReference type="InterPro" id="IPR036873">
    <property type="entry name" value="Rhodanese-like_dom_sf"/>
</dbReference>
<gene>
    <name evidence="4" type="ORF">C7455_104280</name>
</gene>
<dbReference type="SUPFAM" id="SSF52821">
    <property type="entry name" value="Rhodanese/Cell cycle control phosphatase"/>
    <property type="match status" value="2"/>
</dbReference>
<organism evidence="4 5">
    <name type="scientific">Roseicyclus mahoneyensis</name>
    <dbReference type="NCBI Taxonomy" id="164332"/>
    <lineage>
        <taxon>Bacteria</taxon>
        <taxon>Pseudomonadati</taxon>
        <taxon>Pseudomonadota</taxon>
        <taxon>Alphaproteobacteria</taxon>
        <taxon>Rhodobacterales</taxon>
        <taxon>Roseobacteraceae</taxon>
        <taxon>Roseicyclus</taxon>
    </lineage>
</organism>
<sequence>MTLRATARLVPVLAAAVLAAGLARAEVELPPLLAPAELVTVIEAQAPLILDIRAPGAPGEVGTYAAGHIAGAISAPYALFRGPDVNPGQVPPEAELTRVLQSLGVTADRPTVIVHQGRDETDFGAAARVYWTLHSSGVGNLAILNGGIVAWSAANQPLDTTPVTPVPSTIEVSFSDRWLATEADVLAVVEGDTEATLIDARPEAFWQGRQFHDAAARPGTLPQSQFFTHSNWFDRGPAIVDAASARALAEQAGYSDEPALISFCNTGHWAATNWFALSELAGIENVRLYPESMVGWSNAGHPMDNVPGPLRRVWMQIVDVF</sequence>
<dbReference type="PROSITE" id="PS50206">
    <property type="entry name" value="RHODANESE_3"/>
    <property type="match status" value="2"/>
</dbReference>
<keyword evidence="1" id="KW-0677">Repeat</keyword>
<evidence type="ECO:0000259" key="3">
    <source>
        <dbReference type="PROSITE" id="PS50206"/>
    </source>
</evidence>
<proteinExistence type="predicted"/>
<dbReference type="PANTHER" id="PTHR43855">
    <property type="entry name" value="THIOSULFATE SULFURTRANSFERASE"/>
    <property type="match status" value="1"/>
</dbReference>
<protein>
    <submittedName>
        <fullName evidence="4">Thiosulfate/3-mercaptopyruvate sulfurtransferase</fullName>
    </submittedName>
</protein>
<keyword evidence="5" id="KW-1185">Reference proteome</keyword>
<dbReference type="PANTHER" id="PTHR43855:SF1">
    <property type="entry name" value="THIOSULFATE SULFURTRANSFERASE"/>
    <property type="match status" value="1"/>
</dbReference>
<evidence type="ECO:0000256" key="1">
    <source>
        <dbReference type="ARBA" id="ARBA00022737"/>
    </source>
</evidence>